<keyword evidence="2" id="KW-0732">Signal</keyword>
<feature type="compositionally biased region" description="Pro residues" evidence="1">
    <location>
        <begin position="112"/>
        <end position="130"/>
    </location>
</feature>
<feature type="signal peptide" evidence="2">
    <location>
        <begin position="1"/>
        <end position="37"/>
    </location>
</feature>
<keyword evidence="4" id="KW-1185">Reference proteome</keyword>
<organism evidence="3 4">
    <name type="scientific">Corynebacterium cystitidis DSM 20524</name>
    <dbReference type="NCBI Taxonomy" id="1121357"/>
    <lineage>
        <taxon>Bacteria</taxon>
        <taxon>Bacillati</taxon>
        <taxon>Actinomycetota</taxon>
        <taxon>Actinomycetes</taxon>
        <taxon>Mycobacteriales</taxon>
        <taxon>Corynebacteriaceae</taxon>
        <taxon>Corynebacterium</taxon>
    </lineage>
</organism>
<dbReference type="STRING" id="1121357.SAMN05661109_02397"/>
<dbReference type="EMBL" id="FOGQ01000014">
    <property type="protein sequence ID" value="SES25248.1"/>
    <property type="molecule type" value="Genomic_DNA"/>
</dbReference>
<evidence type="ECO:0000256" key="1">
    <source>
        <dbReference type="SAM" id="MobiDB-lite"/>
    </source>
</evidence>
<accession>A0A1H9VUP9</accession>
<evidence type="ECO:0008006" key="5">
    <source>
        <dbReference type="Google" id="ProtNLM"/>
    </source>
</evidence>
<protein>
    <recommendedName>
        <fullName evidence="5">Secreted protein</fullName>
    </recommendedName>
</protein>
<feature type="chain" id="PRO_5039650194" description="Secreted protein" evidence="2">
    <location>
        <begin position="38"/>
        <end position="191"/>
    </location>
</feature>
<dbReference type="Proteomes" id="UP000198929">
    <property type="component" value="Unassembled WGS sequence"/>
</dbReference>
<gene>
    <name evidence="3" type="ORF">SAMN05661109_02397</name>
</gene>
<evidence type="ECO:0000313" key="3">
    <source>
        <dbReference type="EMBL" id="SES25248.1"/>
    </source>
</evidence>
<evidence type="ECO:0000313" key="4">
    <source>
        <dbReference type="Proteomes" id="UP000198929"/>
    </source>
</evidence>
<name>A0A1H9VUP9_9CORY</name>
<reference evidence="4" key="1">
    <citation type="submission" date="2016-10" db="EMBL/GenBank/DDBJ databases">
        <authorList>
            <person name="Varghese N."/>
            <person name="Submissions S."/>
        </authorList>
    </citation>
    <scope>NUCLEOTIDE SEQUENCE [LARGE SCALE GENOMIC DNA]</scope>
    <source>
        <strain evidence="4">DSM 20524</strain>
    </source>
</reference>
<evidence type="ECO:0000256" key="2">
    <source>
        <dbReference type="SAM" id="SignalP"/>
    </source>
</evidence>
<sequence>MPQQSLSGIVLGMKLRMTLAGVAAATAFTLSPAVANADAIDDALAKLPAGQISCEQAEKYWTNEADYNNKVAQARTVAMFDSRGPQILDALARVDEAANRCGLKGGGANPAPANPAPRPGTPAPSKPAPAPSGQLINLAPQGTAFVDVPVADVATVRVPDLLNIIKDLLATFNIQLPAGSSNVQLPAGSSL</sequence>
<proteinExistence type="predicted"/>
<feature type="region of interest" description="Disordered" evidence="1">
    <location>
        <begin position="103"/>
        <end position="134"/>
    </location>
</feature>
<dbReference type="AlphaFoldDB" id="A0A1H9VUP9"/>